<sequence>MSYTWLWTLFTVLLILLAVATLRLDWLKVWWLDQWRHPPGTDDPDTNDIDPGQPATLAQRPQAHRVTRPAHAPHPSSQAHGAAALHRPALHRSGRRH</sequence>
<accession>A0ABY6AZX6</accession>
<organism evidence="3 4">
    <name type="scientific">Roseateles amylovorans</name>
    <dbReference type="NCBI Taxonomy" id="2978473"/>
    <lineage>
        <taxon>Bacteria</taxon>
        <taxon>Pseudomonadati</taxon>
        <taxon>Pseudomonadota</taxon>
        <taxon>Betaproteobacteria</taxon>
        <taxon>Burkholderiales</taxon>
        <taxon>Sphaerotilaceae</taxon>
        <taxon>Roseateles</taxon>
    </lineage>
</organism>
<name>A0ABY6AZX6_9BURK</name>
<keyword evidence="4" id="KW-1185">Reference proteome</keyword>
<feature type="compositionally biased region" description="Basic residues" evidence="1">
    <location>
        <begin position="88"/>
        <end position="97"/>
    </location>
</feature>
<evidence type="ECO:0000313" key="3">
    <source>
        <dbReference type="EMBL" id="UXH78458.1"/>
    </source>
</evidence>
<evidence type="ECO:0000256" key="2">
    <source>
        <dbReference type="SAM" id="Phobius"/>
    </source>
</evidence>
<protein>
    <submittedName>
        <fullName evidence="3">Uncharacterized protein</fullName>
    </submittedName>
</protein>
<dbReference type="Proteomes" id="UP001064933">
    <property type="component" value="Chromosome"/>
</dbReference>
<keyword evidence="2" id="KW-0472">Membrane</keyword>
<dbReference type="EMBL" id="CP104562">
    <property type="protein sequence ID" value="UXH78458.1"/>
    <property type="molecule type" value="Genomic_DNA"/>
</dbReference>
<dbReference type="RefSeq" id="WP_261758252.1">
    <property type="nucleotide sequence ID" value="NZ_CP104562.2"/>
</dbReference>
<feature type="transmembrane region" description="Helical" evidence="2">
    <location>
        <begin position="6"/>
        <end position="26"/>
    </location>
</feature>
<evidence type="ECO:0000313" key="4">
    <source>
        <dbReference type="Proteomes" id="UP001064933"/>
    </source>
</evidence>
<keyword evidence="2" id="KW-0812">Transmembrane</keyword>
<evidence type="ECO:0000256" key="1">
    <source>
        <dbReference type="SAM" id="MobiDB-lite"/>
    </source>
</evidence>
<feature type="region of interest" description="Disordered" evidence="1">
    <location>
        <begin position="38"/>
        <end position="97"/>
    </location>
</feature>
<proteinExistence type="predicted"/>
<gene>
    <name evidence="3" type="ORF">N4261_00500</name>
</gene>
<reference evidence="3" key="1">
    <citation type="submission" date="2022-10" db="EMBL/GenBank/DDBJ databases">
        <title>Characterization and whole genome sequencing of a new Roseateles species, isolated from fresh water.</title>
        <authorList>
            <person name="Guliayeva D.Y."/>
            <person name="Akhremchuk A.E."/>
            <person name="Sikolenko M.A."/>
            <person name="Valentovich L.N."/>
            <person name="Sidarenka A.V."/>
        </authorList>
    </citation>
    <scope>NUCLEOTIDE SEQUENCE</scope>
    <source>
        <strain evidence="3">BIM B-1768</strain>
    </source>
</reference>
<keyword evidence="2" id="KW-1133">Transmembrane helix</keyword>